<accession>A0A4P7BVV4</accession>
<dbReference type="InterPro" id="IPR036922">
    <property type="entry name" value="Rieske_2Fe-2S_sf"/>
</dbReference>
<dbReference type="PROSITE" id="PS51296">
    <property type="entry name" value="RIESKE"/>
    <property type="match status" value="1"/>
</dbReference>
<evidence type="ECO:0000256" key="4">
    <source>
        <dbReference type="ARBA" id="ARBA00023014"/>
    </source>
</evidence>
<evidence type="ECO:0000256" key="3">
    <source>
        <dbReference type="ARBA" id="ARBA00023004"/>
    </source>
</evidence>
<dbReference type="KEGG" id="nwr:E3U44_01965"/>
<gene>
    <name evidence="6" type="ORF">E3U44_01965</name>
</gene>
<dbReference type="EMBL" id="CP038033">
    <property type="protein sequence ID" value="QBQ53407.1"/>
    <property type="molecule type" value="Genomic_DNA"/>
</dbReference>
<dbReference type="PANTHER" id="PTHR40261">
    <property type="match status" value="1"/>
</dbReference>
<proteinExistence type="predicted"/>
<protein>
    <submittedName>
        <fullName evidence="6">Rieske (2Fe-2S) protein</fullName>
    </submittedName>
</protein>
<keyword evidence="4" id="KW-0411">Iron-sulfur</keyword>
<organism evidence="6 7">
    <name type="scientific">Nitrosococcus wardiae</name>
    <dbReference type="NCBI Taxonomy" id="1814290"/>
    <lineage>
        <taxon>Bacteria</taxon>
        <taxon>Pseudomonadati</taxon>
        <taxon>Pseudomonadota</taxon>
        <taxon>Gammaproteobacteria</taxon>
        <taxon>Chromatiales</taxon>
        <taxon>Chromatiaceae</taxon>
        <taxon>Nitrosococcus</taxon>
    </lineage>
</organism>
<evidence type="ECO:0000313" key="6">
    <source>
        <dbReference type="EMBL" id="QBQ53407.1"/>
    </source>
</evidence>
<dbReference type="SUPFAM" id="SSF50022">
    <property type="entry name" value="ISP domain"/>
    <property type="match status" value="1"/>
</dbReference>
<evidence type="ECO:0000313" key="7">
    <source>
        <dbReference type="Proteomes" id="UP000294325"/>
    </source>
</evidence>
<dbReference type="GO" id="GO:0046872">
    <property type="term" value="F:metal ion binding"/>
    <property type="evidence" value="ECO:0007669"/>
    <property type="project" value="UniProtKB-KW"/>
</dbReference>
<reference evidence="6 7" key="1">
    <citation type="submission" date="2019-03" db="EMBL/GenBank/DDBJ databases">
        <title>The genome sequence of Nitrosococcus wardiae strain D1FHST reveals the archetypal metabolic capacity of ammonia-oxidizing Gammaproteobacteria.</title>
        <authorList>
            <person name="Wang L."/>
            <person name="Lim C.K."/>
            <person name="Hanson T.E."/>
            <person name="Dang H."/>
            <person name="Klotz M.G."/>
        </authorList>
    </citation>
    <scope>NUCLEOTIDE SEQUENCE [LARGE SCALE GENOMIC DNA]</scope>
    <source>
        <strain evidence="6 7">D1FHS</strain>
    </source>
</reference>
<sequence length="116" mass="13099">MTGASAMFLCHLEELPEYGTRGFTIGQQEIFVIRQATQIWAYMNRCPHTGVTLNWVPDQFLDWEGRYVQCATHGALFRFEDGLCLAGPCPGTHLEPVPLNLIDNKIYLTNPGKIRS</sequence>
<dbReference type="Gene3D" id="2.102.10.10">
    <property type="entry name" value="Rieske [2Fe-2S] iron-sulphur domain"/>
    <property type="match status" value="1"/>
</dbReference>
<evidence type="ECO:0000256" key="2">
    <source>
        <dbReference type="ARBA" id="ARBA00022723"/>
    </source>
</evidence>
<evidence type="ECO:0000256" key="1">
    <source>
        <dbReference type="ARBA" id="ARBA00022714"/>
    </source>
</evidence>
<keyword evidence="2" id="KW-0479">Metal-binding</keyword>
<keyword evidence="7" id="KW-1185">Reference proteome</keyword>
<dbReference type="Pfam" id="PF00355">
    <property type="entry name" value="Rieske"/>
    <property type="match status" value="1"/>
</dbReference>
<dbReference type="Proteomes" id="UP000294325">
    <property type="component" value="Chromosome"/>
</dbReference>
<evidence type="ECO:0000259" key="5">
    <source>
        <dbReference type="PROSITE" id="PS51296"/>
    </source>
</evidence>
<keyword evidence="1" id="KW-0001">2Fe-2S</keyword>
<feature type="domain" description="Rieske" evidence="5">
    <location>
        <begin position="7"/>
        <end position="108"/>
    </location>
</feature>
<dbReference type="AlphaFoldDB" id="A0A4P7BVV4"/>
<name>A0A4P7BVV4_9GAMM</name>
<dbReference type="GO" id="GO:0051537">
    <property type="term" value="F:2 iron, 2 sulfur cluster binding"/>
    <property type="evidence" value="ECO:0007669"/>
    <property type="project" value="UniProtKB-KW"/>
</dbReference>
<dbReference type="PANTHER" id="PTHR40261:SF1">
    <property type="entry name" value="RIESKE DOMAIN-CONTAINING PROTEIN"/>
    <property type="match status" value="1"/>
</dbReference>
<dbReference type="OrthoDB" id="9794779at2"/>
<dbReference type="RefSeq" id="WP_134356422.1">
    <property type="nucleotide sequence ID" value="NZ_CP038033.1"/>
</dbReference>
<keyword evidence="3" id="KW-0408">Iron</keyword>
<dbReference type="CDD" id="cd03467">
    <property type="entry name" value="Rieske"/>
    <property type="match status" value="1"/>
</dbReference>
<dbReference type="InterPro" id="IPR017941">
    <property type="entry name" value="Rieske_2Fe-2S"/>
</dbReference>